<evidence type="ECO:0000256" key="1">
    <source>
        <dbReference type="SAM" id="MobiDB-lite"/>
    </source>
</evidence>
<sequence length="108" mass="11743">MAPSELRLNPEAGRISRLRLPQRDVRAAPRASDETPKVNHGWFPEELCANPASGSRSSSCIDREHGATLKLSAAFHSVCFPPGAALFPRRGQQRPEEPITSSGSQTTH</sequence>
<dbReference type="EMBL" id="CADEAL010004074">
    <property type="protein sequence ID" value="CAB1451047.1"/>
    <property type="molecule type" value="Genomic_DNA"/>
</dbReference>
<gene>
    <name evidence="2" type="ORF">PLEPLA_LOCUS38740</name>
</gene>
<name>A0A9N7VKL4_PLEPL</name>
<feature type="region of interest" description="Disordered" evidence="1">
    <location>
        <begin position="20"/>
        <end position="44"/>
    </location>
</feature>
<proteinExistence type="predicted"/>
<feature type="compositionally biased region" description="Basic and acidic residues" evidence="1">
    <location>
        <begin position="21"/>
        <end position="37"/>
    </location>
</feature>
<keyword evidence="3" id="KW-1185">Reference proteome</keyword>
<feature type="compositionally biased region" description="Polar residues" evidence="1">
    <location>
        <begin position="99"/>
        <end position="108"/>
    </location>
</feature>
<evidence type="ECO:0000313" key="2">
    <source>
        <dbReference type="EMBL" id="CAB1451047.1"/>
    </source>
</evidence>
<comment type="caution">
    <text evidence="2">The sequence shown here is derived from an EMBL/GenBank/DDBJ whole genome shotgun (WGS) entry which is preliminary data.</text>
</comment>
<evidence type="ECO:0000313" key="3">
    <source>
        <dbReference type="Proteomes" id="UP001153269"/>
    </source>
</evidence>
<dbReference type="Proteomes" id="UP001153269">
    <property type="component" value="Unassembled WGS sequence"/>
</dbReference>
<protein>
    <submittedName>
        <fullName evidence="2">Uncharacterized protein</fullName>
    </submittedName>
</protein>
<dbReference type="AlphaFoldDB" id="A0A9N7VKL4"/>
<accession>A0A9N7VKL4</accession>
<feature type="region of interest" description="Disordered" evidence="1">
    <location>
        <begin position="84"/>
        <end position="108"/>
    </location>
</feature>
<reference evidence="2" key="1">
    <citation type="submission" date="2020-03" db="EMBL/GenBank/DDBJ databases">
        <authorList>
            <person name="Weist P."/>
        </authorList>
    </citation>
    <scope>NUCLEOTIDE SEQUENCE</scope>
</reference>
<organism evidence="2 3">
    <name type="scientific">Pleuronectes platessa</name>
    <name type="common">European plaice</name>
    <dbReference type="NCBI Taxonomy" id="8262"/>
    <lineage>
        <taxon>Eukaryota</taxon>
        <taxon>Metazoa</taxon>
        <taxon>Chordata</taxon>
        <taxon>Craniata</taxon>
        <taxon>Vertebrata</taxon>
        <taxon>Euteleostomi</taxon>
        <taxon>Actinopterygii</taxon>
        <taxon>Neopterygii</taxon>
        <taxon>Teleostei</taxon>
        <taxon>Neoteleostei</taxon>
        <taxon>Acanthomorphata</taxon>
        <taxon>Carangaria</taxon>
        <taxon>Pleuronectiformes</taxon>
        <taxon>Pleuronectoidei</taxon>
        <taxon>Pleuronectidae</taxon>
        <taxon>Pleuronectes</taxon>
    </lineage>
</organism>